<keyword evidence="3" id="KW-1185">Reference proteome</keyword>
<dbReference type="KEGG" id="pht:BLM14_12300"/>
<feature type="domain" description="Rhodanese" evidence="1">
    <location>
        <begin position="18"/>
        <end position="107"/>
    </location>
</feature>
<dbReference type="Gene3D" id="3.40.250.10">
    <property type="entry name" value="Rhodanese-like domain"/>
    <property type="match status" value="1"/>
</dbReference>
<dbReference type="EMBL" id="MZMT01000053">
    <property type="protein sequence ID" value="PIO41894.1"/>
    <property type="molecule type" value="Genomic_DNA"/>
</dbReference>
<comment type="caution">
    <text evidence="2">The sequence shown here is derived from an EMBL/GenBank/DDBJ whole genome shotgun (WGS) entry which is preliminary data.</text>
</comment>
<gene>
    <name evidence="2" type="ORF">B5P45_22745</name>
</gene>
<dbReference type="RefSeq" id="WP_099999656.1">
    <property type="nucleotide sequence ID" value="NZ_CP017940.1"/>
</dbReference>
<organism evidence="2 3">
    <name type="scientific">Phyllobacterium zundukense</name>
    <dbReference type="NCBI Taxonomy" id="1867719"/>
    <lineage>
        <taxon>Bacteria</taxon>
        <taxon>Pseudomonadati</taxon>
        <taxon>Pseudomonadota</taxon>
        <taxon>Alphaproteobacteria</taxon>
        <taxon>Hyphomicrobiales</taxon>
        <taxon>Phyllobacteriaceae</taxon>
        <taxon>Phyllobacterium</taxon>
    </lineage>
</organism>
<accession>A0A2N9VQX6</accession>
<dbReference type="PROSITE" id="PS50206">
    <property type="entry name" value="RHODANESE_3"/>
    <property type="match status" value="1"/>
</dbReference>
<evidence type="ECO:0000313" key="2">
    <source>
        <dbReference type="EMBL" id="PIO41894.1"/>
    </source>
</evidence>
<dbReference type="Pfam" id="PF09828">
    <property type="entry name" value="ChrB_C"/>
    <property type="match status" value="1"/>
</dbReference>
<evidence type="ECO:0000259" key="1">
    <source>
        <dbReference type="PROSITE" id="PS50206"/>
    </source>
</evidence>
<keyword evidence="2" id="KW-0808">Transferase</keyword>
<dbReference type="SMART" id="SM00450">
    <property type="entry name" value="RHOD"/>
    <property type="match status" value="1"/>
</dbReference>
<dbReference type="AlphaFoldDB" id="A0A2N9VQX6"/>
<dbReference type="SUPFAM" id="SSF52821">
    <property type="entry name" value="Rhodanese/Cell cycle control phosphatase"/>
    <property type="match status" value="1"/>
</dbReference>
<dbReference type="InterPro" id="IPR018634">
    <property type="entry name" value="ChrB_C"/>
</dbReference>
<reference evidence="2 3" key="1">
    <citation type="journal article" date="2017" name="Int J Environ Stud">
        <title>Does the Miocene-Pliocene relict legume Oxytropis triphylla form nitrogen-fixing nodules with a combination of bacterial strains?</title>
        <authorList>
            <person name="Safronova V."/>
            <person name="Belimov A."/>
            <person name="Sazanova A."/>
            <person name="Kuznetsova I."/>
            <person name="Popova J."/>
            <person name="Andronov E."/>
            <person name="Verkhozina A."/>
            <person name="Tikhonovich I."/>
        </authorList>
    </citation>
    <scope>NUCLEOTIDE SEQUENCE [LARGE SCALE GENOMIC DNA]</scope>
    <source>
        <strain evidence="2 3">Tri-38</strain>
    </source>
</reference>
<dbReference type="InterPro" id="IPR001763">
    <property type="entry name" value="Rhodanese-like_dom"/>
</dbReference>
<evidence type="ECO:0000313" key="3">
    <source>
        <dbReference type="Proteomes" id="UP000232163"/>
    </source>
</evidence>
<dbReference type="Pfam" id="PF00581">
    <property type="entry name" value="Rhodanese"/>
    <property type="match status" value="1"/>
</dbReference>
<protein>
    <submittedName>
        <fullName evidence="2">Sulfurtransferase</fullName>
    </submittedName>
</protein>
<proteinExistence type="predicted"/>
<dbReference type="GO" id="GO:0016740">
    <property type="term" value="F:transferase activity"/>
    <property type="evidence" value="ECO:0007669"/>
    <property type="project" value="UniProtKB-KW"/>
</dbReference>
<name>A0A2N9VQX6_9HYPH</name>
<sequence>MSSTTTISHEKLVRLIGTPASPLLIDVRIDEDFALDPRLIPGSRRRSHRDVESWVHDLAGERAIVICQQGKKLSEGTAALLRYNGVPAETLDGGYEAWVTAGLPAVPVSRLPALDQKGRTVWVTRARPKIDRIACPWLIRRFVDPDAVFLFVTPAEVEAVAERFNAAPFDIENVFWSHRDELCTFDVMIEEFGLTSDPLSRLATIVRGADTARPDLAPEAPGLLAASLGLSRMFADDLEQLEAGMTLYDAFYRWCRDATDETHNWPNRKPGA</sequence>
<dbReference type="InterPro" id="IPR036873">
    <property type="entry name" value="Rhodanese-like_dom_sf"/>
</dbReference>
<dbReference type="Proteomes" id="UP000232163">
    <property type="component" value="Unassembled WGS sequence"/>
</dbReference>
<dbReference type="OrthoDB" id="9784302at2"/>